<protein>
    <submittedName>
        <fullName evidence="1">Uncharacterized protein</fullName>
    </submittedName>
</protein>
<accession>A0A285PFU8</accession>
<evidence type="ECO:0000313" key="1">
    <source>
        <dbReference type="EMBL" id="SNZ20600.1"/>
    </source>
</evidence>
<gene>
    <name evidence="1" type="ORF">SAMN06265368_3706</name>
</gene>
<proteinExistence type="predicted"/>
<dbReference type="AlphaFoldDB" id="A0A285PFU8"/>
<evidence type="ECO:0000313" key="2">
    <source>
        <dbReference type="Proteomes" id="UP000219439"/>
    </source>
</evidence>
<keyword evidence="2" id="KW-1185">Reference proteome</keyword>
<dbReference type="EMBL" id="OBEL01000005">
    <property type="protein sequence ID" value="SNZ20600.1"/>
    <property type="molecule type" value="Genomic_DNA"/>
</dbReference>
<name>A0A285PFU8_9HYPH</name>
<reference evidence="1 2" key="1">
    <citation type="submission" date="2017-09" db="EMBL/GenBank/DDBJ databases">
        <authorList>
            <person name="Ehlers B."/>
            <person name="Leendertz F.H."/>
        </authorList>
    </citation>
    <scope>NUCLEOTIDE SEQUENCE [LARGE SCALE GENOMIC DNA]</scope>
    <source>
        <strain evidence="1 2">DSM 18289</strain>
    </source>
</reference>
<sequence length="121" mass="13338">MKVTYMLFLLTTAPSGELSSAYSNYTDKEECEGALAAVSSVFDAQDVETAYRGCLKSEQSLTPFEHQVDPTAKQYVVLNTISDDTLTVSFEESRNSCEAKLSSLDSSTKSWCTITHQSLEQ</sequence>
<dbReference type="RefSeq" id="WP_141401274.1">
    <property type="nucleotide sequence ID" value="NZ_OBEL01000005.1"/>
</dbReference>
<dbReference type="Proteomes" id="UP000219439">
    <property type="component" value="Unassembled WGS sequence"/>
</dbReference>
<organism evidence="1 2">
    <name type="scientific">Cohaesibacter gelatinilyticus</name>
    <dbReference type="NCBI Taxonomy" id="372072"/>
    <lineage>
        <taxon>Bacteria</taxon>
        <taxon>Pseudomonadati</taxon>
        <taxon>Pseudomonadota</taxon>
        <taxon>Alphaproteobacteria</taxon>
        <taxon>Hyphomicrobiales</taxon>
        <taxon>Cohaesibacteraceae</taxon>
    </lineage>
</organism>